<gene>
    <name evidence="1" type="ORF">K8G79_04585</name>
</gene>
<evidence type="ECO:0000313" key="1">
    <source>
        <dbReference type="EMBL" id="MBZ0159404.1"/>
    </source>
</evidence>
<organism evidence="1 2">
    <name type="scientific">Candidatus Methylomirabilis tolerans</name>
    <dbReference type="NCBI Taxonomy" id="3123416"/>
    <lineage>
        <taxon>Bacteria</taxon>
        <taxon>Candidatus Methylomirabilota</taxon>
        <taxon>Candidatus Methylomirabilia</taxon>
        <taxon>Candidatus Methylomirabilales</taxon>
        <taxon>Candidatus Methylomirabilaceae</taxon>
        <taxon>Candidatus Methylomirabilis</taxon>
    </lineage>
</organism>
<sequence>GAMPTVQKSLRIPDEIAKAIEEAAETSGRDFSTVANELIAEAVKMRRCPGILFADGPSGRRARITGTGLDVWEVIATYHGIERDVERLHRAYHWLSEAQLRAALGYYAAYPEEIDRQLARNAVWTQDRLAERYPSLAAERS</sequence>
<evidence type="ECO:0000313" key="2">
    <source>
        <dbReference type="Proteomes" id="UP001197609"/>
    </source>
</evidence>
<dbReference type="InterPro" id="IPR007367">
    <property type="entry name" value="DUF433"/>
</dbReference>
<accession>A0AAJ1ESL7</accession>
<proteinExistence type="predicted"/>
<name>A0AAJ1ESL7_9BACT</name>
<dbReference type="Proteomes" id="UP001197609">
    <property type="component" value="Unassembled WGS sequence"/>
</dbReference>
<dbReference type="EMBL" id="JAIOIU010000047">
    <property type="protein sequence ID" value="MBZ0159404.1"/>
    <property type="molecule type" value="Genomic_DNA"/>
</dbReference>
<feature type="non-terminal residue" evidence="1">
    <location>
        <position position="1"/>
    </location>
</feature>
<dbReference type="InterPro" id="IPR009057">
    <property type="entry name" value="Homeodomain-like_sf"/>
</dbReference>
<dbReference type="InterPro" id="IPR036388">
    <property type="entry name" value="WH-like_DNA-bd_sf"/>
</dbReference>
<reference evidence="1 2" key="1">
    <citation type="journal article" date="2021" name="bioRxiv">
        <title>Unraveling nitrogen, sulfur and carbon metabolic pathways and microbial community transcriptional responses to substrate deprivation and toxicity stresses in a bioreactor mimicking anoxic brackish coastal sediment conditions.</title>
        <authorList>
            <person name="Martins P.D."/>
            <person name="Echeveste M.J."/>
            <person name="Arshad A."/>
            <person name="Kurth J."/>
            <person name="Ouboter H."/>
            <person name="Jetten M.S.M."/>
            <person name="Welte C.U."/>
        </authorList>
    </citation>
    <scope>NUCLEOTIDE SEQUENCE [LARGE SCALE GENOMIC DNA]</scope>
    <source>
        <strain evidence="1">MAG_38</strain>
    </source>
</reference>
<comment type="caution">
    <text evidence="1">The sequence shown here is derived from an EMBL/GenBank/DDBJ whole genome shotgun (WGS) entry which is preliminary data.</text>
</comment>
<dbReference type="Pfam" id="PF04255">
    <property type="entry name" value="DUF433"/>
    <property type="match status" value="1"/>
</dbReference>
<dbReference type="AlphaFoldDB" id="A0AAJ1ESL7"/>
<dbReference type="SUPFAM" id="SSF46689">
    <property type="entry name" value="Homeodomain-like"/>
    <property type="match status" value="1"/>
</dbReference>
<dbReference type="Gene3D" id="1.10.10.10">
    <property type="entry name" value="Winged helix-like DNA-binding domain superfamily/Winged helix DNA-binding domain"/>
    <property type="match status" value="1"/>
</dbReference>
<protein>
    <submittedName>
        <fullName evidence="1">DUF433 domain-containing protein</fullName>
    </submittedName>
</protein>